<evidence type="ECO:0000313" key="1">
    <source>
        <dbReference type="EMBL" id="RKO94621.1"/>
    </source>
</evidence>
<reference evidence="2" key="1">
    <citation type="journal article" date="2018" name="Nat. Microbiol.">
        <title>Leveraging single-cell genomics to expand the fungal tree of life.</title>
        <authorList>
            <person name="Ahrendt S.R."/>
            <person name="Quandt C.A."/>
            <person name="Ciobanu D."/>
            <person name="Clum A."/>
            <person name="Salamov A."/>
            <person name="Andreopoulos B."/>
            <person name="Cheng J.F."/>
            <person name="Woyke T."/>
            <person name="Pelin A."/>
            <person name="Henrissat B."/>
            <person name="Reynolds N.K."/>
            <person name="Benny G.L."/>
            <person name="Smith M.E."/>
            <person name="James T.Y."/>
            <person name="Grigoriev I.V."/>
        </authorList>
    </citation>
    <scope>NUCLEOTIDE SEQUENCE [LARGE SCALE GENOMIC DNA]</scope>
</reference>
<protein>
    <submittedName>
        <fullName evidence="1">Uncharacterized protein</fullName>
    </submittedName>
</protein>
<sequence length="455" mass="51057">MAALWRSWRRSGEPSGWVNLREDGWASGELLSRGSQNQTRTKYVGEAQRHGVKGPLFELCEVTQKHMFFQDLPLQLTVVPEQGSLTAQCCIESPKGQHVAAGQLSNERLGSWLLFGSSWVKAFRSLKGCAYWFFCLLVGVPFVPLTPDFTKESTAWCLLACCGKVTSRTYFLLKDVYPNREGGFCHLVATSNALSFIIHIRDQHLITSTFGISEARVETGWDLGWGYLWLGRVVVGRSRRMVAAGKTVKPTLAATDWRNVGGNPPYLFLEDIHSNREGYSRVRVLGAFWLLRGLTGRNRSDLSFWGKWGVVAYWGWNNTTGEARLPTPLAVQSIVEDRIHPMPKVDPVALLCRGMRTDTHEMEMQRYPVLIQMGIRARIGNYCRADMEGSGEGKWRPLRGSRLHSWRGWGLWCGAAGMVGSDIRPGKRAELQSLRNREEVHGAARVGEVKDGGQD</sequence>
<dbReference type="EMBL" id="KZ993850">
    <property type="protein sequence ID" value="RKO94621.1"/>
    <property type="molecule type" value="Genomic_DNA"/>
</dbReference>
<keyword evidence="2" id="KW-1185">Reference proteome</keyword>
<evidence type="ECO:0000313" key="2">
    <source>
        <dbReference type="Proteomes" id="UP000269721"/>
    </source>
</evidence>
<gene>
    <name evidence="1" type="ORF">BDK51DRAFT_31018</name>
</gene>
<accession>A0A4P9WNC3</accession>
<dbReference type="AlphaFoldDB" id="A0A4P9WNC3"/>
<proteinExistence type="predicted"/>
<name>A0A4P9WNC3_9FUNG</name>
<dbReference type="Proteomes" id="UP000269721">
    <property type="component" value="Unassembled WGS sequence"/>
</dbReference>
<organism evidence="1 2">
    <name type="scientific">Blyttiomyces helicus</name>
    <dbReference type="NCBI Taxonomy" id="388810"/>
    <lineage>
        <taxon>Eukaryota</taxon>
        <taxon>Fungi</taxon>
        <taxon>Fungi incertae sedis</taxon>
        <taxon>Chytridiomycota</taxon>
        <taxon>Chytridiomycota incertae sedis</taxon>
        <taxon>Chytridiomycetes</taxon>
        <taxon>Chytridiomycetes incertae sedis</taxon>
        <taxon>Blyttiomyces</taxon>
    </lineage>
</organism>